<comment type="caution">
    <text evidence="2">The sequence shown here is derived from an EMBL/GenBank/DDBJ whole genome shotgun (WGS) entry which is preliminary data.</text>
</comment>
<organism evidence="2 3">
    <name type="scientific">Rhizoctonia solani</name>
    <dbReference type="NCBI Taxonomy" id="456999"/>
    <lineage>
        <taxon>Eukaryota</taxon>
        <taxon>Fungi</taxon>
        <taxon>Dikarya</taxon>
        <taxon>Basidiomycota</taxon>
        <taxon>Agaricomycotina</taxon>
        <taxon>Agaricomycetes</taxon>
        <taxon>Cantharellales</taxon>
        <taxon>Ceratobasidiaceae</taxon>
        <taxon>Rhizoctonia</taxon>
    </lineage>
</organism>
<evidence type="ECO:0000313" key="3">
    <source>
        <dbReference type="Proteomes" id="UP000663850"/>
    </source>
</evidence>
<gene>
    <name evidence="2" type="ORF">RDB_LOCUS39533</name>
</gene>
<name>A0A8H3B6N7_9AGAM</name>
<feature type="region of interest" description="Disordered" evidence="1">
    <location>
        <begin position="225"/>
        <end position="257"/>
    </location>
</feature>
<protein>
    <submittedName>
        <fullName evidence="2">Uncharacterized protein</fullName>
    </submittedName>
</protein>
<feature type="compositionally biased region" description="Basic and acidic residues" evidence="1">
    <location>
        <begin position="247"/>
        <end position="257"/>
    </location>
</feature>
<evidence type="ECO:0000313" key="2">
    <source>
        <dbReference type="EMBL" id="CAE6449325.1"/>
    </source>
</evidence>
<sequence>MRFPREVKHRIYHRRIKRRALLSFERSFELVNLPRRLYMHRNTRQHTRARNTATVGGVNAPPETDEVDISPAVHPNIEESKSDKCQRVARLLREINLSFGDFCVAVCYGDHSLRNNKDCISARNSLYQTECLEQLLINSHCPPRPPSRGGPRPAAGTQVIDSFAQQVICKKFAKELEDFSEGFTIADKDLANTDKLKQYSSKLLHKRIQTKCPSLFTVLCNLTDTEPPEEADEEEGDEEGDGEEGEDKARPKDPPKKDPYFGIVIQVASLAYRHNKRHNALQKYLSIYMQAQHLSKSAFFLLQQAGIVMSYPWTRKAIKVLDEDMRVLLEKIAKHGPLLIVHDNIRLEEPAASQRGDNQTVTDNGTAITIIHLPPSALALENCSTAPKLSWEDLDQPRLLAYNRATVRSKSFAAHAVTCCKTFASHCSNIHDILDLLKQIPELSSIDWNVDKLKCPIGTKQLPHGLEHCVEQHMVPVVPYTIEKIGLHPIPKQIRLALDRLFLWVGDQLTAQRCHQLQLMAHASVNAMECMDPF</sequence>
<evidence type="ECO:0000256" key="1">
    <source>
        <dbReference type="SAM" id="MobiDB-lite"/>
    </source>
</evidence>
<accession>A0A8H3B6N7</accession>
<proteinExistence type="predicted"/>
<dbReference type="EMBL" id="CAJMWZ010002114">
    <property type="protein sequence ID" value="CAE6449325.1"/>
    <property type="molecule type" value="Genomic_DNA"/>
</dbReference>
<reference evidence="2" key="1">
    <citation type="submission" date="2021-01" db="EMBL/GenBank/DDBJ databases">
        <authorList>
            <person name="Kaushik A."/>
        </authorList>
    </citation>
    <scope>NUCLEOTIDE SEQUENCE</scope>
    <source>
        <strain evidence="2">Type strain: AG8-Rh-89/</strain>
    </source>
</reference>
<dbReference type="Proteomes" id="UP000663850">
    <property type="component" value="Unassembled WGS sequence"/>
</dbReference>
<feature type="compositionally biased region" description="Acidic residues" evidence="1">
    <location>
        <begin position="226"/>
        <end position="246"/>
    </location>
</feature>
<dbReference type="AlphaFoldDB" id="A0A8H3B6N7"/>